<dbReference type="PANTHER" id="PTHR37610:SF55">
    <property type="entry name" value="RETROTRANSPOSON COPIA-LIKE N-TERMINAL DOMAIN-CONTAINING PROTEIN"/>
    <property type="match status" value="1"/>
</dbReference>
<dbReference type="AlphaFoldDB" id="A0A6A4QVU1"/>
<keyword evidence="3" id="KW-1185">Reference proteome</keyword>
<dbReference type="Proteomes" id="UP000447434">
    <property type="component" value="Chromosome 3"/>
</dbReference>
<evidence type="ECO:0000313" key="2">
    <source>
        <dbReference type="EMBL" id="KAE9617669.1"/>
    </source>
</evidence>
<dbReference type="PANTHER" id="PTHR37610">
    <property type="entry name" value="CCHC-TYPE DOMAIN-CONTAINING PROTEIN"/>
    <property type="match status" value="1"/>
</dbReference>
<evidence type="ECO:0000259" key="1">
    <source>
        <dbReference type="Pfam" id="PF14244"/>
    </source>
</evidence>
<accession>A0A6A4QVU1</accession>
<dbReference type="InterPro" id="IPR029472">
    <property type="entry name" value="Copia-like_N"/>
</dbReference>
<evidence type="ECO:0000313" key="3">
    <source>
        <dbReference type="Proteomes" id="UP000447434"/>
    </source>
</evidence>
<dbReference type="Pfam" id="PF14244">
    <property type="entry name" value="Retrotran_gag_3"/>
    <property type="match status" value="1"/>
</dbReference>
<feature type="domain" description="Retrotransposon Copia-like N-terminal" evidence="1">
    <location>
        <begin position="22"/>
        <end position="68"/>
    </location>
</feature>
<organism evidence="2 3">
    <name type="scientific">Lupinus albus</name>
    <name type="common">White lupine</name>
    <name type="synonym">Lupinus termis</name>
    <dbReference type="NCBI Taxonomy" id="3870"/>
    <lineage>
        <taxon>Eukaryota</taxon>
        <taxon>Viridiplantae</taxon>
        <taxon>Streptophyta</taxon>
        <taxon>Embryophyta</taxon>
        <taxon>Tracheophyta</taxon>
        <taxon>Spermatophyta</taxon>
        <taxon>Magnoliopsida</taxon>
        <taxon>eudicotyledons</taxon>
        <taxon>Gunneridae</taxon>
        <taxon>Pentapetalae</taxon>
        <taxon>rosids</taxon>
        <taxon>fabids</taxon>
        <taxon>Fabales</taxon>
        <taxon>Fabaceae</taxon>
        <taxon>Papilionoideae</taxon>
        <taxon>50 kb inversion clade</taxon>
        <taxon>genistoids sensu lato</taxon>
        <taxon>core genistoids</taxon>
        <taxon>Genisteae</taxon>
        <taxon>Lupinus</taxon>
    </lineage>
</organism>
<name>A0A6A4QVU1_LUPAL</name>
<comment type="caution">
    <text evidence="2">The sequence shown here is derived from an EMBL/GenBank/DDBJ whole genome shotgun (WGS) entry which is preliminary data.</text>
</comment>
<protein>
    <submittedName>
        <fullName evidence="2">Putative gag-polypeptide of LTR copia-type</fullName>
    </submittedName>
</protein>
<reference evidence="3" key="1">
    <citation type="journal article" date="2020" name="Nat. Commun.">
        <title>Genome sequence of the cluster root forming white lupin.</title>
        <authorList>
            <person name="Hufnagel B."/>
            <person name="Marques A."/>
            <person name="Soriano A."/>
            <person name="Marques L."/>
            <person name="Divol F."/>
            <person name="Doumas P."/>
            <person name="Sallet E."/>
            <person name="Mancinotti D."/>
            <person name="Carrere S."/>
            <person name="Marande W."/>
            <person name="Arribat S."/>
            <person name="Keller J."/>
            <person name="Huneau C."/>
            <person name="Blein T."/>
            <person name="Aime D."/>
            <person name="Laguerre M."/>
            <person name="Taylor J."/>
            <person name="Schubert V."/>
            <person name="Nelson M."/>
            <person name="Geu-Flores F."/>
            <person name="Crespi M."/>
            <person name="Gallardo-Guerrero K."/>
            <person name="Delaux P.-M."/>
            <person name="Salse J."/>
            <person name="Berges H."/>
            <person name="Guyot R."/>
            <person name="Gouzy J."/>
            <person name="Peret B."/>
        </authorList>
    </citation>
    <scope>NUCLEOTIDE SEQUENCE [LARGE SCALE GENOMIC DNA]</scope>
    <source>
        <strain evidence="3">cv. Amiga</strain>
    </source>
</reference>
<gene>
    <name evidence="2" type="ORF">Lalb_Chr03g0037791</name>
</gene>
<dbReference type="EMBL" id="WOCE01000003">
    <property type="protein sequence ID" value="KAE9617669.1"/>
    <property type="molecule type" value="Genomic_DNA"/>
</dbReference>
<sequence length="99" mass="11641">MDNHAITPINHGQDPTSPFFIHPSQNPHVTLVPVFMNGDNYHSRSRAMAMSLKTKNKLQFIDGYLPRPHIDDPRFANWERCNTLMVSWLIQLEKYWSYN</sequence>
<proteinExistence type="predicted"/>
<dbReference type="OrthoDB" id="1737256at2759"/>